<dbReference type="InterPro" id="IPR007539">
    <property type="entry name" value="DUF551"/>
</dbReference>
<organism evidence="2 3">
    <name type="scientific">Serratia liquefaciens</name>
    <dbReference type="NCBI Taxonomy" id="614"/>
    <lineage>
        <taxon>Bacteria</taxon>
        <taxon>Pseudomonadati</taxon>
        <taxon>Pseudomonadota</taxon>
        <taxon>Gammaproteobacteria</taxon>
        <taxon>Enterobacterales</taxon>
        <taxon>Yersiniaceae</taxon>
        <taxon>Serratia</taxon>
    </lineage>
</organism>
<evidence type="ECO:0000313" key="3">
    <source>
        <dbReference type="Proteomes" id="UP000317572"/>
    </source>
</evidence>
<feature type="domain" description="DUF551" evidence="1">
    <location>
        <begin position="254"/>
        <end position="314"/>
    </location>
</feature>
<name>A0A515D0R9_SERLI</name>
<dbReference type="Proteomes" id="UP000317572">
    <property type="component" value="Chromosome"/>
</dbReference>
<dbReference type="AlphaFoldDB" id="A0A515D0R9"/>
<gene>
    <name evidence="2" type="ORF">EGO53_20415</name>
</gene>
<dbReference type="RefSeq" id="WP_142815990.1">
    <property type="nucleotide sequence ID" value="NZ_CP033893.1"/>
</dbReference>
<accession>A0A515D0R9</accession>
<dbReference type="EMBL" id="CP033893">
    <property type="protein sequence ID" value="QDL34014.1"/>
    <property type="molecule type" value="Genomic_DNA"/>
</dbReference>
<protein>
    <submittedName>
        <fullName evidence="2">DUF551 domain-containing protein</fullName>
    </submittedName>
</protein>
<dbReference type="Pfam" id="PF04448">
    <property type="entry name" value="DUF551"/>
    <property type="match status" value="1"/>
</dbReference>
<evidence type="ECO:0000313" key="2">
    <source>
        <dbReference type="EMBL" id="QDL34014.1"/>
    </source>
</evidence>
<evidence type="ECO:0000259" key="1">
    <source>
        <dbReference type="Pfam" id="PF04448"/>
    </source>
</evidence>
<sequence length="319" mass="34760">MKITEAGDTFNCDCGFSWQRGFSGSHNCGVGLRKQITDLKAQVLTNREAQPVARTQVKPVADLFALGWDNGEVCAYTTEPEKAVLWLTGYTGTCVQEYVKLGRLQDASTAPPAPAVPNVIAIPEAATLTNINQLCPLDNDLSQTDFATGWNDCRQHALTHDELPPVIKGVHCAAQGWNACRTAMLAQPQSEPQNIPNNILGDLVAAVNRLFECDGTRGQFSAIKCSDAREEIERLLTLPVSQGYKLNPPDTPDGWISCEDRMPEDGEVVLVIQEGGIIYCAEVEGGVLYPDEFPRVPTQGKEITHWMPLPAAPTQGEKQ</sequence>
<reference evidence="2 3" key="1">
    <citation type="submission" date="2018-11" db="EMBL/GenBank/DDBJ databases">
        <title>The first complete genome of Serratia liquefaciens isolated from metalophyte plant revel distinctness adaptive mechanisms in an extreme habitat.</title>
        <authorList>
            <person name="Caneschi W.L."/>
            <person name="Sanchez A.B."/>
            <person name="Felestrino E.B."/>
            <person name="Assis R.A.B."/>
            <person name="Lemes C.G.C."/>
            <person name="Cordeiro I.F."/>
            <person name="Fonseca N.P."/>
            <person name="Villa M."/>
            <person name="Vieira I.T."/>
            <person name="Moraes L.A."/>
            <person name="Kamino L.H.Y."/>
            <person name="do Carmo F."/>
            <person name="Garcia C.M."/>
            <person name="Almeida N.F."/>
            <person name="Silva R.S."/>
            <person name="Ferro J.A."/>
            <person name="Ferro M.I.T."/>
            <person name="Varani A.M."/>
            <person name="Ferreira R.M."/>
            <person name="dos Santos V.L."/>
            <person name="Silva U.C."/>
            <person name="Setubal J.C."/>
            <person name="Moreira L.M."/>
        </authorList>
    </citation>
    <scope>NUCLEOTIDE SEQUENCE [LARGE SCALE GENOMIC DNA]</scope>
    <source>
        <strain evidence="2 3">FG3</strain>
    </source>
</reference>
<proteinExistence type="predicted"/>